<dbReference type="Gene3D" id="3.40.50.300">
    <property type="entry name" value="P-loop containing nucleotide triphosphate hydrolases"/>
    <property type="match status" value="2"/>
</dbReference>
<proteinExistence type="inferred from homology"/>
<dbReference type="InterPro" id="IPR014001">
    <property type="entry name" value="Helicase_ATP-bd"/>
</dbReference>
<evidence type="ECO:0000259" key="8">
    <source>
        <dbReference type="PROSITE" id="PS51194"/>
    </source>
</evidence>
<keyword evidence="5" id="KW-0051">Antiviral defense</keyword>
<dbReference type="SUPFAM" id="SSF52540">
    <property type="entry name" value="P-loop containing nucleoside triphosphate hydrolases"/>
    <property type="match status" value="1"/>
</dbReference>
<keyword evidence="4" id="KW-0067">ATP-binding</keyword>
<dbReference type="EMBL" id="DSOL01000198">
    <property type="protein sequence ID" value="HEN28364.1"/>
    <property type="molecule type" value="Genomic_DNA"/>
</dbReference>
<evidence type="ECO:0000256" key="1">
    <source>
        <dbReference type="ARBA" id="ARBA00022741"/>
    </source>
</evidence>
<feature type="domain" description="Helicase ATP-binding" evidence="7">
    <location>
        <begin position="203"/>
        <end position="380"/>
    </location>
</feature>
<keyword evidence="1" id="KW-0547">Nucleotide-binding</keyword>
<evidence type="ECO:0000256" key="4">
    <source>
        <dbReference type="ARBA" id="ARBA00022840"/>
    </source>
</evidence>
<protein>
    <submittedName>
        <fullName evidence="9">CRISPR-associated helicase Cas3</fullName>
    </submittedName>
</protein>
<dbReference type="GO" id="GO:0003676">
    <property type="term" value="F:nucleic acid binding"/>
    <property type="evidence" value="ECO:0007669"/>
    <property type="project" value="InterPro"/>
</dbReference>
<dbReference type="InterPro" id="IPR006474">
    <property type="entry name" value="Helicase_Cas3_CRISPR-ass_core"/>
</dbReference>
<dbReference type="Pfam" id="PF22590">
    <property type="entry name" value="Cas3-like_C_2"/>
    <property type="match status" value="1"/>
</dbReference>
<evidence type="ECO:0000313" key="9">
    <source>
        <dbReference type="EMBL" id="HEN28364.1"/>
    </source>
</evidence>
<name>A0A7C2K400_UNCW3</name>
<evidence type="ECO:0000256" key="2">
    <source>
        <dbReference type="ARBA" id="ARBA00022801"/>
    </source>
</evidence>
<dbReference type="PROSITE" id="PS51192">
    <property type="entry name" value="HELICASE_ATP_BIND_1"/>
    <property type="match status" value="1"/>
</dbReference>
<keyword evidence="2" id="KW-0378">Hydrolase</keyword>
<dbReference type="SMART" id="SM00487">
    <property type="entry name" value="DEXDc"/>
    <property type="match status" value="1"/>
</dbReference>
<dbReference type="GO" id="GO:0005524">
    <property type="term" value="F:ATP binding"/>
    <property type="evidence" value="ECO:0007669"/>
    <property type="project" value="UniProtKB-KW"/>
</dbReference>
<dbReference type="Pfam" id="PF00270">
    <property type="entry name" value="DEAD"/>
    <property type="match status" value="1"/>
</dbReference>
<organism evidence="9">
    <name type="scientific">candidate division WOR-3 bacterium</name>
    <dbReference type="NCBI Taxonomy" id="2052148"/>
    <lineage>
        <taxon>Bacteria</taxon>
        <taxon>Bacteria division WOR-3</taxon>
    </lineage>
</organism>
<dbReference type="NCBIfam" id="TIGR01587">
    <property type="entry name" value="cas3_core"/>
    <property type="match status" value="1"/>
</dbReference>
<dbReference type="GO" id="GO:0005829">
    <property type="term" value="C:cytosol"/>
    <property type="evidence" value="ECO:0007669"/>
    <property type="project" value="TreeGrafter"/>
</dbReference>
<dbReference type="PROSITE" id="PS51194">
    <property type="entry name" value="HELICASE_CTER"/>
    <property type="match status" value="1"/>
</dbReference>
<dbReference type="AlphaFoldDB" id="A0A7C2K400"/>
<dbReference type="InterPro" id="IPR050079">
    <property type="entry name" value="DEAD_box_RNA_helicase"/>
</dbReference>
<dbReference type="InterPro" id="IPR011545">
    <property type="entry name" value="DEAD/DEAH_box_helicase_dom"/>
</dbReference>
<dbReference type="InterPro" id="IPR054712">
    <property type="entry name" value="Cas3-like_dom"/>
</dbReference>
<dbReference type="InterPro" id="IPR027417">
    <property type="entry name" value="P-loop_NTPase"/>
</dbReference>
<evidence type="ECO:0000256" key="6">
    <source>
        <dbReference type="ARBA" id="ARBA00038437"/>
    </source>
</evidence>
<dbReference type="GO" id="GO:0003724">
    <property type="term" value="F:RNA helicase activity"/>
    <property type="evidence" value="ECO:0007669"/>
    <property type="project" value="TreeGrafter"/>
</dbReference>
<feature type="domain" description="Helicase C-terminal" evidence="8">
    <location>
        <begin position="400"/>
        <end position="572"/>
    </location>
</feature>
<sequence>MMEKWVNPAYKLSHENKTISQHIQEVLAILGEYLQFYGIREKYFEIAKFLAEYHDAGKMHINWNFNTKEGHSHHSLEYMLEKKIEYHEKKLDSILKFLILKHHSSLSDVIGEKTIEYRGKKYSLKNVFNILFKDEMNSSLSKIVDNQFNLIIDLVDVFGLFKIADVCSAKGKEVKLKRPVITEDFVKRIVAKKLDEVRWNEQKTLALLPNFSMLRAYTGWGKTDVSLLFFKDKDISKVFYLLPTITAINNFFEKLRKASNEEVAKYFYFLDTELKEDHEKLSNLYFVENFTAPYNITTIDQFLLAFLQVGKYYTKRVMFRNSGLIIDEVHLLNPLMLDLLTFFVKKYATAYNFKILFMSATLPSALVKYLCENFKINRFLDYSKGYEEKRRVLWEYIDDQIENYVESIIKERQKGKKVLVIVNTVEDANKLGKKLENDYKLSYGEEFIVFHARSMYKDRIKKEKWLKNNQEKPHIAITTQVCEVSLDLSYDIMFTELASLPALVQRFGRVNRYGDKTKNINAYIFKPHVKNPQSYPYSETELKISEKIVRELEGENLHNEKQLIEQADLSLSYEELLNEIALAKRSINMKYWEELLKFFYSFDVNNEKISRVLNYRESFTTLVIPHPDCMEEPMKVYVTELLRKDFSYKSFDEKSKLIAELKELAVPIPFWWLKNAKIEESVFPITYFKDIIYSFKYGFYIEAY</sequence>
<dbReference type="PANTHER" id="PTHR47959:SF16">
    <property type="entry name" value="CRISPR-ASSOCIATED NUCLEASE_HELICASE CAS3-RELATED"/>
    <property type="match status" value="1"/>
</dbReference>
<dbReference type="PANTHER" id="PTHR47959">
    <property type="entry name" value="ATP-DEPENDENT RNA HELICASE RHLE-RELATED"/>
    <property type="match status" value="1"/>
</dbReference>
<accession>A0A7C2K400</accession>
<dbReference type="GO" id="GO:0016787">
    <property type="term" value="F:hydrolase activity"/>
    <property type="evidence" value="ECO:0007669"/>
    <property type="project" value="UniProtKB-KW"/>
</dbReference>
<evidence type="ECO:0000259" key="7">
    <source>
        <dbReference type="PROSITE" id="PS51192"/>
    </source>
</evidence>
<gene>
    <name evidence="9" type="primary">cas3</name>
    <name evidence="9" type="ORF">ENQ77_06930</name>
</gene>
<keyword evidence="3" id="KW-0347">Helicase</keyword>
<reference evidence="9" key="1">
    <citation type="journal article" date="2020" name="mSystems">
        <title>Genome- and Community-Level Interaction Insights into Carbon Utilization and Element Cycling Functions of Hydrothermarchaeota in Hydrothermal Sediment.</title>
        <authorList>
            <person name="Zhou Z."/>
            <person name="Liu Y."/>
            <person name="Xu W."/>
            <person name="Pan J."/>
            <person name="Luo Z.H."/>
            <person name="Li M."/>
        </authorList>
    </citation>
    <scope>NUCLEOTIDE SEQUENCE [LARGE SCALE GENOMIC DNA]</scope>
    <source>
        <strain evidence="9">SpSt-34</strain>
    </source>
</reference>
<evidence type="ECO:0000256" key="5">
    <source>
        <dbReference type="ARBA" id="ARBA00023118"/>
    </source>
</evidence>
<dbReference type="InterPro" id="IPR001650">
    <property type="entry name" value="Helicase_C-like"/>
</dbReference>
<dbReference type="SMART" id="SM00490">
    <property type="entry name" value="HELICc"/>
    <property type="match status" value="1"/>
</dbReference>
<comment type="similarity">
    <text evidence="6">Belongs to the DEAD box helicase family.</text>
</comment>
<evidence type="ECO:0000256" key="3">
    <source>
        <dbReference type="ARBA" id="ARBA00022806"/>
    </source>
</evidence>
<comment type="caution">
    <text evidence="9">The sequence shown here is derived from an EMBL/GenBank/DDBJ whole genome shotgun (WGS) entry which is preliminary data.</text>
</comment>
<dbReference type="GO" id="GO:0051607">
    <property type="term" value="P:defense response to virus"/>
    <property type="evidence" value="ECO:0007669"/>
    <property type="project" value="UniProtKB-KW"/>
</dbReference>